<evidence type="ECO:0000313" key="1">
    <source>
        <dbReference type="EMBL" id="TPG52162.1"/>
    </source>
</evidence>
<comment type="caution">
    <text evidence="1">The sequence shown here is derived from an EMBL/GenBank/DDBJ whole genome shotgun (WGS) entry which is preliminary data.</text>
</comment>
<dbReference type="AlphaFoldDB" id="A0A502FSA9"/>
<keyword evidence="2" id="KW-1185">Reference proteome</keyword>
<gene>
    <name evidence="1" type="ORF">EAH76_15780</name>
</gene>
<dbReference type="EMBL" id="RCZC01000004">
    <property type="protein sequence ID" value="TPG52162.1"/>
    <property type="molecule type" value="Genomic_DNA"/>
</dbReference>
<protein>
    <submittedName>
        <fullName evidence="1">Uncharacterized protein</fullName>
    </submittedName>
</protein>
<evidence type="ECO:0000313" key="2">
    <source>
        <dbReference type="Proteomes" id="UP000319931"/>
    </source>
</evidence>
<reference evidence="1 2" key="1">
    <citation type="journal article" date="2019" name="Environ. Microbiol.">
        <title>Species interactions and distinct microbial communities in high Arctic permafrost affected cryosols are associated with the CH4 and CO2 gas fluxes.</title>
        <authorList>
            <person name="Altshuler I."/>
            <person name="Hamel J."/>
            <person name="Turney S."/>
            <person name="Magnuson E."/>
            <person name="Levesque R."/>
            <person name="Greer C."/>
            <person name="Whyte L.G."/>
        </authorList>
    </citation>
    <scope>NUCLEOTIDE SEQUENCE [LARGE SCALE GENOMIC DNA]</scope>
    <source>
        <strain evidence="1 2">E6.1</strain>
    </source>
</reference>
<sequence>MFHQADLFDHVERTPPTIASAGVALPDLVERVSRVSKRPRYVLLILNLIAKAAGENGSLGPYVRSQADLVPVRDWLCQALAPLANRDCRRTAMIAAIRSELIAQADAFEGASDLAQRQDEEIEARILRSGRTNVSRAVSDLVRAGLLRRHYQGYRVDHPNRGAQREAVYTIPLDVRLALASRYR</sequence>
<proteinExistence type="predicted"/>
<dbReference type="OrthoDB" id="7471348at2"/>
<organism evidence="1 2">
    <name type="scientific">Sphingomonas glacialis</name>
    <dbReference type="NCBI Taxonomy" id="658225"/>
    <lineage>
        <taxon>Bacteria</taxon>
        <taxon>Pseudomonadati</taxon>
        <taxon>Pseudomonadota</taxon>
        <taxon>Alphaproteobacteria</taxon>
        <taxon>Sphingomonadales</taxon>
        <taxon>Sphingomonadaceae</taxon>
        <taxon>Sphingomonas</taxon>
    </lineage>
</organism>
<dbReference type="Proteomes" id="UP000319931">
    <property type="component" value="Unassembled WGS sequence"/>
</dbReference>
<accession>A0A502FSA9</accession>
<dbReference type="RefSeq" id="WP_140851232.1">
    <property type="nucleotide sequence ID" value="NZ_RCZC01000004.1"/>
</dbReference>
<name>A0A502FSA9_9SPHN</name>